<feature type="transmembrane region" description="Helical" evidence="1">
    <location>
        <begin position="191"/>
        <end position="211"/>
    </location>
</feature>
<organism evidence="2 3">
    <name type="scientific">Allosediminivita pacifica</name>
    <dbReference type="NCBI Taxonomy" id="1267769"/>
    <lineage>
        <taxon>Bacteria</taxon>
        <taxon>Pseudomonadati</taxon>
        <taxon>Pseudomonadota</taxon>
        <taxon>Alphaproteobacteria</taxon>
        <taxon>Rhodobacterales</taxon>
        <taxon>Paracoccaceae</taxon>
        <taxon>Allosediminivita</taxon>
    </lineage>
</organism>
<feature type="transmembrane region" description="Helical" evidence="1">
    <location>
        <begin position="71"/>
        <end position="90"/>
    </location>
</feature>
<name>A0A2T6B9U5_9RHOB</name>
<protein>
    <submittedName>
        <fullName evidence="2">Uncharacterized protein</fullName>
    </submittedName>
</protein>
<gene>
    <name evidence="2" type="ORF">C8N44_10192</name>
</gene>
<feature type="transmembrane region" description="Helical" evidence="1">
    <location>
        <begin position="111"/>
        <end position="130"/>
    </location>
</feature>
<feature type="transmembrane region" description="Helical" evidence="1">
    <location>
        <begin position="31"/>
        <end position="51"/>
    </location>
</feature>
<feature type="transmembrane region" description="Helical" evidence="1">
    <location>
        <begin position="282"/>
        <end position="302"/>
    </location>
</feature>
<dbReference type="OrthoDB" id="9803163at2"/>
<evidence type="ECO:0000313" key="3">
    <source>
        <dbReference type="Proteomes" id="UP000244069"/>
    </source>
</evidence>
<keyword evidence="1" id="KW-0812">Transmembrane</keyword>
<reference evidence="2 3" key="1">
    <citation type="submission" date="2018-04" db="EMBL/GenBank/DDBJ databases">
        <title>Genomic Encyclopedia of Archaeal and Bacterial Type Strains, Phase II (KMG-II): from individual species to whole genera.</title>
        <authorList>
            <person name="Goeker M."/>
        </authorList>
    </citation>
    <scope>NUCLEOTIDE SEQUENCE [LARGE SCALE GENOMIC DNA]</scope>
    <source>
        <strain evidence="2 3">DSM 29329</strain>
    </source>
</reference>
<proteinExistence type="predicted"/>
<keyword evidence="1" id="KW-0472">Membrane</keyword>
<dbReference type="Proteomes" id="UP000244069">
    <property type="component" value="Unassembled WGS sequence"/>
</dbReference>
<dbReference type="RefSeq" id="WP_107974189.1">
    <property type="nucleotide sequence ID" value="NZ_BMEZ01000001.1"/>
</dbReference>
<keyword evidence="3" id="KW-1185">Reference proteome</keyword>
<evidence type="ECO:0000313" key="2">
    <source>
        <dbReference type="EMBL" id="PTX52802.1"/>
    </source>
</evidence>
<evidence type="ECO:0000256" key="1">
    <source>
        <dbReference type="SAM" id="Phobius"/>
    </source>
</evidence>
<accession>A0A2T6B9U5</accession>
<feature type="transmembrane region" description="Helical" evidence="1">
    <location>
        <begin position="240"/>
        <end position="262"/>
    </location>
</feature>
<comment type="caution">
    <text evidence="2">The sequence shown here is derived from an EMBL/GenBank/DDBJ whole genome shotgun (WGS) entry which is preliminary data.</text>
</comment>
<dbReference type="AlphaFoldDB" id="A0A2T6B9U5"/>
<keyword evidence="1" id="KW-1133">Transmembrane helix</keyword>
<dbReference type="EMBL" id="QBKN01000001">
    <property type="protein sequence ID" value="PTX52802.1"/>
    <property type="molecule type" value="Genomic_DNA"/>
</dbReference>
<sequence length="320" mass="34329">MTEKAQDAAILTAQEREALPFRISLESANRAVGLIALGLPLALLAVGAFDAICPGINSISHYYYSPLGGDILVGALSVIGVLMLFFYKLPKAPRGGQIPVEGYKGHHPRDIWLARLAGLCAFGVAFSPTGGTGCEDFAGSAIRTFLIGTQGGDIVGLPEALRIPDLPLDQQPAAAGVARFDLWHALKFENFVFGAIHYASAAVMFAILAYYSLVVFTRNQKAGPEDAEPVRFTRKWWRNVIYRACGAVIIGCLVALAVQFAILPNGLKIVWNAANGTFWVEALALFAFGISWSVKGRIFAVLRDRGEPNPRRAAVQAAAA</sequence>